<comment type="caution">
    <text evidence="2">The sequence shown here is derived from an EMBL/GenBank/DDBJ whole genome shotgun (WGS) entry which is preliminary data.</text>
</comment>
<evidence type="ECO:0000313" key="3">
    <source>
        <dbReference type="Proteomes" id="UP000198287"/>
    </source>
</evidence>
<organism evidence="2 3">
    <name type="scientific">Folsomia candida</name>
    <name type="common">Springtail</name>
    <dbReference type="NCBI Taxonomy" id="158441"/>
    <lineage>
        <taxon>Eukaryota</taxon>
        <taxon>Metazoa</taxon>
        <taxon>Ecdysozoa</taxon>
        <taxon>Arthropoda</taxon>
        <taxon>Hexapoda</taxon>
        <taxon>Collembola</taxon>
        <taxon>Entomobryomorpha</taxon>
        <taxon>Isotomoidea</taxon>
        <taxon>Isotomidae</taxon>
        <taxon>Proisotominae</taxon>
        <taxon>Folsomia</taxon>
    </lineage>
</organism>
<dbReference type="PANTHER" id="PTHR10773">
    <property type="entry name" value="DNA-DIRECTED RNA POLYMERASES I, II, AND III SUBUNIT RPABC2"/>
    <property type="match status" value="1"/>
</dbReference>
<protein>
    <submittedName>
        <fullName evidence="2">Uncharacterized protein</fullName>
    </submittedName>
</protein>
<keyword evidence="3" id="KW-1185">Reference proteome</keyword>
<dbReference type="PANTHER" id="PTHR10773:SF19">
    <property type="match status" value="1"/>
</dbReference>
<name>A0A226DPF3_FOLCA</name>
<feature type="compositionally biased region" description="Acidic residues" evidence="1">
    <location>
        <begin position="30"/>
        <end position="42"/>
    </location>
</feature>
<reference evidence="2 3" key="1">
    <citation type="submission" date="2015-12" db="EMBL/GenBank/DDBJ databases">
        <title>The genome of Folsomia candida.</title>
        <authorList>
            <person name="Faddeeva A."/>
            <person name="Derks M.F."/>
            <person name="Anvar Y."/>
            <person name="Smit S."/>
            <person name="Van Straalen N."/>
            <person name="Roelofs D."/>
        </authorList>
    </citation>
    <scope>NUCLEOTIDE SEQUENCE [LARGE SCALE GENOMIC DNA]</scope>
    <source>
        <strain evidence="2 3">VU population</strain>
        <tissue evidence="2">Whole body</tissue>
    </source>
</reference>
<dbReference type="OrthoDB" id="6780237at2759"/>
<accession>A0A226DPF3</accession>
<dbReference type="Proteomes" id="UP000198287">
    <property type="component" value="Unassembled WGS sequence"/>
</dbReference>
<dbReference type="AlphaFoldDB" id="A0A226DPF3"/>
<feature type="region of interest" description="Disordered" evidence="1">
    <location>
        <begin position="1"/>
        <end position="78"/>
    </location>
</feature>
<evidence type="ECO:0000313" key="2">
    <source>
        <dbReference type="EMBL" id="OXA46898.1"/>
    </source>
</evidence>
<evidence type="ECO:0000256" key="1">
    <source>
        <dbReference type="SAM" id="MobiDB-lite"/>
    </source>
</evidence>
<dbReference type="EMBL" id="LNIX01000014">
    <property type="protein sequence ID" value="OXA46898.1"/>
    <property type="molecule type" value="Genomic_DNA"/>
</dbReference>
<dbReference type="OMA" id="CKANNVQ"/>
<sequence>MSTLDQCDNSPEGVFSEEELAATGFKSPDNLDENTADTEENQENQLPDRGNTEIGYLHPTGGEHPSKGKKRANPATWKKNINKCKRMNGEASVGFKHTQVGESIKQQNNASKPEKHLGPACTSPWCAKTKSRHRDEFTDAQRHQIFDVFWKQMDRGQKKAYVTSLVDVHSLKPRNQNQGKPDTFIYYLKLGEKKVQVCRTMFLNTLAVGRRQVEGWMKSSLPGVPSTKKSCTTKNISDAKKNLLEFLDLLPKMPSHYCRSTTSKMYLEPDINSKMDLFRMYEEHCKANNVQ</sequence>
<gene>
    <name evidence="2" type="ORF">Fcan01_18160</name>
</gene>
<proteinExistence type="predicted"/>